<dbReference type="Proteomes" id="UP000176965">
    <property type="component" value="Unassembled WGS sequence"/>
</dbReference>
<dbReference type="InterPro" id="IPR051055">
    <property type="entry name" value="PIF1_helicase"/>
</dbReference>
<evidence type="ECO:0000256" key="6">
    <source>
        <dbReference type="ARBA" id="ARBA00023125"/>
    </source>
</evidence>
<dbReference type="Gene3D" id="3.40.50.300">
    <property type="entry name" value="P-loop containing nucleotide triphosphate hydrolases"/>
    <property type="match status" value="1"/>
</dbReference>
<feature type="domain" description="DNA helicase Pif1-like DEAD-box helicase" evidence="9">
    <location>
        <begin position="11"/>
        <end position="181"/>
    </location>
</feature>
<keyword evidence="2" id="KW-0227">DNA damage</keyword>
<dbReference type="EMBL" id="MHSQ01000025">
    <property type="protein sequence ID" value="OHA46908.1"/>
    <property type="molecule type" value="Genomic_DNA"/>
</dbReference>
<dbReference type="Gene3D" id="2.30.30.940">
    <property type="match status" value="1"/>
</dbReference>
<keyword evidence="7" id="KW-0234">DNA repair</keyword>
<evidence type="ECO:0000256" key="4">
    <source>
        <dbReference type="ARBA" id="ARBA00022806"/>
    </source>
</evidence>
<keyword evidence="6" id="KW-0238">DNA-binding</keyword>
<dbReference type="PANTHER" id="PTHR47642:SF5">
    <property type="entry name" value="ATP-DEPENDENT DNA HELICASE"/>
    <property type="match status" value="1"/>
</dbReference>
<dbReference type="GO" id="GO:0003678">
    <property type="term" value="F:DNA helicase activity"/>
    <property type="evidence" value="ECO:0007669"/>
    <property type="project" value="InterPro"/>
</dbReference>
<keyword evidence="5" id="KW-0067">ATP-binding</keyword>
<keyword evidence="8" id="KW-0413">Isomerase</keyword>
<evidence type="ECO:0000256" key="5">
    <source>
        <dbReference type="ARBA" id="ARBA00022840"/>
    </source>
</evidence>
<keyword evidence="4" id="KW-0347">Helicase</keyword>
<proteinExistence type="predicted"/>
<name>A0A1G2PEY3_9BACT</name>
<dbReference type="SUPFAM" id="SSF52540">
    <property type="entry name" value="P-loop containing nucleoside triphosphate hydrolases"/>
    <property type="match status" value="2"/>
</dbReference>
<gene>
    <name evidence="12" type="ORF">A2541_01790</name>
</gene>
<dbReference type="InterPro" id="IPR049163">
    <property type="entry name" value="Pif1-like_2B_dom"/>
</dbReference>
<evidence type="ECO:0000259" key="11">
    <source>
        <dbReference type="Pfam" id="PF21530"/>
    </source>
</evidence>
<protein>
    <submittedName>
        <fullName evidence="12">Uncharacterized protein</fullName>
    </submittedName>
</protein>
<evidence type="ECO:0000256" key="3">
    <source>
        <dbReference type="ARBA" id="ARBA00022801"/>
    </source>
</evidence>
<dbReference type="Pfam" id="PF05970">
    <property type="entry name" value="PIF1"/>
    <property type="match status" value="1"/>
</dbReference>
<feature type="domain" description="Helicase Helix-turn-helix" evidence="10">
    <location>
        <begin position="461"/>
        <end position="558"/>
    </location>
</feature>
<evidence type="ECO:0000256" key="8">
    <source>
        <dbReference type="ARBA" id="ARBA00023235"/>
    </source>
</evidence>
<keyword evidence="1" id="KW-0547">Nucleotide-binding</keyword>
<sequence>MTQIEALDILKLGYNVFLTGPAGSGKTFVLNKYINFLKDNLVDVGITASTGIAATHMGGTTIHSWTGMGIKDSLTKGDLEELKTRKYLRDRFDRTQVLVIDEVSMLHHFRLDLINEICQYMKNNSAPFGGIQIILCGDFFQLPPIARSGEPLAQFAYEAEIWKEANFKICYLEEQHRQTDSAFLKVLNEIRGNKLSEEGMKHLLSRKIDQGLTLVQTKVKPWSEPTRLHTHNIDVDEINNRELGKLSGQQREYQMESKGRKPLVDALKKSCLAPEILKLKVGAKVMFVKNNFEEGYVNGTLGKIVGFDYEGPIVQTARGRNIHVKTANWMIEEEGKPKATIGQYPLRLAWAITVHKSQGMSLDAIEVDLSKSFERGMGYVALSRVRSLEGLTLLGLNDLATQVRGEVLDFDEGLRKISNKHLAEMMSLPDMERQEKQKKFLQKVSPVRTASGRIKKVKVSTMEETRKYLEAGMGLKEIAGLRGAKIGTILDHVEKLLAEDPKLDIRHLESEITPAKFKKIWGVFNSIYGENRELRLSPVMKILGGENSGFFFEHLRLVRLFLKKRGM</sequence>
<dbReference type="Pfam" id="PF21530">
    <property type="entry name" value="Pif1_2B_dom"/>
    <property type="match status" value="1"/>
</dbReference>
<organism evidence="12 13">
    <name type="scientific">Candidatus Taylorbacteria bacterium RIFOXYD2_FULL_36_9</name>
    <dbReference type="NCBI Taxonomy" id="1802338"/>
    <lineage>
        <taxon>Bacteria</taxon>
        <taxon>Candidatus Tayloriibacteriota</taxon>
    </lineage>
</organism>
<evidence type="ECO:0000259" key="10">
    <source>
        <dbReference type="Pfam" id="PF14493"/>
    </source>
</evidence>
<evidence type="ECO:0000313" key="13">
    <source>
        <dbReference type="Proteomes" id="UP000176965"/>
    </source>
</evidence>
<evidence type="ECO:0000256" key="1">
    <source>
        <dbReference type="ARBA" id="ARBA00022741"/>
    </source>
</evidence>
<evidence type="ECO:0000256" key="2">
    <source>
        <dbReference type="ARBA" id="ARBA00022763"/>
    </source>
</evidence>
<dbReference type="PANTHER" id="PTHR47642">
    <property type="entry name" value="ATP-DEPENDENT DNA HELICASE"/>
    <property type="match status" value="1"/>
</dbReference>
<dbReference type="STRING" id="1802338.A2541_01790"/>
<comment type="caution">
    <text evidence="12">The sequence shown here is derived from an EMBL/GenBank/DDBJ whole genome shotgun (WGS) entry which is preliminary data.</text>
</comment>
<dbReference type="InterPro" id="IPR010285">
    <property type="entry name" value="DNA_helicase_pif1-like_DEAD"/>
</dbReference>
<evidence type="ECO:0000256" key="7">
    <source>
        <dbReference type="ARBA" id="ARBA00023204"/>
    </source>
</evidence>
<dbReference type="GO" id="GO:0000723">
    <property type="term" value="P:telomere maintenance"/>
    <property type="evidence" value="ECO:0007669"/>
    <property type="project" value="InterPro"/>
</dbReference>
<dbReference type="Gene3D" id="1.10.10.1390">
    <property type="entry name" value="ATP-dependent DNA helicase RecQ"/>
    <property type="match status" value="1"/>
</dbReference>
<dbReference type="InterPro" id="IPR029491">
    <property type="entry name" value="Helicase_HTH"/>
</dbReference>
<dbReference type="AlphaFoldDB" id="A0A1G2PEY3"/>
<dbReference type="GO" id="GO:0006281">
    <property type="term" value="P:DNA repair"/>
    <property type="evidence" value="ECO:0007669"/>
    <property type="project" value="InterPro"/>
</dbReference>
<feature type="domain" description="DNA helicase Pif1-like 2B" evidence="11">
    <location>
        <begin position="264"/>
        <end position="307"/>
    </location>
</feature>
<keyword evidence="3" id="KW-0378">Hydrolase</keyword>
<dbReference type="CDD" id="cd18037">
    <property type="entry name" value="DEXSc_Pif1_like"/>
    <property type="match status" value="1"/>
</dbReference>
<reference evidence="12 13" key="1">
    <citation type="journal article" date="2016" name="Nat. Commun.">
        <title>Thousands of microbial genomes shed light on interconnected biogeochemical processes in an aquifer system.</title>
        <authorList>
            <person name="Anantharaman K."/>
            <person name="Brown C.T."/>
            <person name="Hug L.A."/>
            <person name="Sharon I."/>
            <person name="Castelle C.J."/>
            <person name="Probst A.J."/>
            <person name="Thomas B.C."/>
            <person name="Singh A."/>
            <person name="Wilkins M.J."/>
            <person name="Karaoz U."/>
            <person name="Brodie E.L."/>
            <person name="Williams K.H."/>
            <person name="Hubbard S.S."/>
            <person name="Banfield J.F."/>
        </authorList>
    </citation>
    <scope>NUCLEOTIDE SEQUENCE [LARGE SCALE GENOMIC DNA]</scope>
</reference>
<dbReference type="CDD" id="cd18809">
    <property type="entry name" value="SF1_C_RecD"/>
    <property type="match status" value="1"/>
</dbReference>
<evidence type="ECO:0000259" key="9">
    <source>
        <dbReference type="Pfam" id="PF05970"/>
    </source>
</evidence>
<dbReference type="InterPro" id="IPR027417">
    <property type="entry name" value="P-loop_NTPase"/>
</dbReference>
<evidence type="ECO:0000313" key="12">
    <source>
        <dbReference type="EMBL" id="OHA46908.1"/>
    </source>
</evidence>
<dbReference type="Pfam" id="PF14493">
    <property type="entry name" value="HTH_40"/>
    <property type="match status" value="1"/>
</dbReference>
<accession>A0A1G2PEY3</accession>